<evidence type="ECO:0000313" key="2">
    <source>
        <dbReference type="EMBL" id="GAX62702.1"/>
    </source>
</evidence>
<proteinExistence type="predicted"/>
<keyword evidence="1" id="KW-0472">Membrane</keyword>
<dbReference type="AlphaFoldDB" id="A0A286U3K4"/>
<keyword evidence="3" id="KW-1185">Reference proteome</keyword>
<dbReference type="EMBL" id="BAOS01000038">
    <property type="protein sequence ID" value="GAX62702.1"/>
    <property type="molecule type" value="Genomic_DNA"/>
</dbReference>
<accession>A0A286U3K4</accession>
<organism evidence="2 3">
    <name type="scientific">Candidatus Scalindua japonica</name>
    <dbReference type="NCBI Taxonomy" id="1284222"/>
    <lineage>
        <taxon>Bacteria</taxon>
        <taxon>Pseudomonadati</taxon>
        <taxon>Planctomycetota</taxon>
        <taxon>Candidatus Brocadiia</taxon>
        <taxon>Candidatus Brocadiales</taxon>
        <taxon>Candidatus Scalinduaceae</taxon>
        <taxon>Candidatus Scalindua</taxon>
    </lineage>
</organism>
<reference evidence="3" key="1">
    <citation type="journal article" date="2017" name="Environ. Microbiol. Rep.">
        <title>Genetic Diversity of Marine Anaerobic Ammonium-Oxidizing Bacteria as Revealed by Genomic and Proteomic Analyses of 'Candidatus Scalindua japonica'.</title>
        <authorList>
            <person name="Oshiki M."/>
            <person name="Mizuto K."/>
            <person name="Kimura Z."/>
            <person name="Kindaichi T."/>
            <person name="Satoh H."/>
            <person name="Okabe S."/>
        </authorList>
    </citation>
    <scope>NUCLEOTIDE SEQUENCE [LARGE SCALE GENOMIC DNA]</scope>
    <source>
        <strain evidence="3">husup-a2</strain>
    </source>
</reference>
<dbReference type="OrthoDB" id="9924629at2"/>
<feature type="transmembrane region" description="Helical" evidence="1">
    <location>
        <begin position="6"/>
        <end position="25"/>
    </location>
</feature>
<keyword evidence="1" id="KW-0812">Transmembrane</keyword>
<keyword evidence="1" id="KW-1133">Transmembrane helix</keyword>
<evidence type="ECO:0000256" key="1">
    <source>
        <dbReference type="SAM" id="Phobius"/>
    </source>
</evidence>
<sequence length="136" mass="15011">MYKKKIIILAIISLLAPGFIPYGYINSKEAVENKRISHADLCCCGHKAMSCQSCGCDNGSPEPDHAGKYPVSITSCGSSSEDIFATQNINYFFSHSDFLNYLPVTTSAETATLQLRYVLNKPPYKPPRLQLLTNLT</sequence>
<comment type="caution">
    <text evidence="2">The sequence shown here is derived from an EMBL/GenBank/DDBJ whole genome shotgun (WGS) entry which is preliminary data.</text>
</comment>
<dbReference type="Proteomes" id="UP000218542">
    <property type="component" value="Unassembled WGS sequence"/>
</dbReference>
<evidence type="ECO:0000313" key="3">
    <source>
        <dbReference type="Proteomes" id="UP000218542"/>
    </source>
</evidence>
<dbReference type="RefSeq" id="WP_096896094.1">
    <property type="nucleotide sequence ID" value="NZ_BAOS01000038.1"/>
</dbReference>
<gene>
    <name evidence="2" type="ORF">SCALIN_C38_0065</name>
</gene>
<protein>
    <submittedName>
        <fullName evidence="2">Coenzyme F420-dependent N5,N10-methylene tetrahydromethanopterin reductase and related flavin-dependent oxidoreductase</fullName>
    </submittedName>
</protein>
<name>A0A286U3K4_9BACT</name>